<dbReference type="InterPro" id="IPR022792">
    <property type="entry name" value="T2SS_protein-GspN"/>
</dbReference>
<dbReference type="EMBL" id="UOFH01000182">
    <property type="protein sequence ID" value="VAW61385.1"/>
    <property type="molecule type" value="Genomic_DNA"/>
</dbReference>
<evidence type="ECO:0000256" key="6">
    <source>
        <dbReference type="ARBA" id="ARBA00022927"/>
    </source>
</evidence>
<evidence type="ECO:0000256" key="3">
    <source>
        <dbReference type="ARBA" id="ARBA00022475"/>
    </source>
</evidence>
<evidence type="ECO:0000313" key="8">
    <source>
        <dbReference type="EMBL" id="VAW61385.1"/>
    </source>
</evidence>
<keyword evidence="4" id="KW-0997">Cell inner membrane</keyword>
<protein>
    <recommendedName>
        <fullName evidence="9">General secretion pathway protein N</fullName>
    </recommendedName>
</protein>
<keyword evidence="7" id="KW-0472">Membrane</keyword>
<sequence length="256" mass="28003">MKKRYYILTAVLSYLFFTLGSVPAAKVVSLAQQNTKLPVKLYGVHGSIWNGGANKAMVQGQPPIDNIQWSINPAMLLLAQLSGEVKGSIKNQNIVGDISASVLGNISASNIRARMDAAVVQELIQMPLGELGGVFSINIDSLEMRSEGLPNITGKLKWKNAKLTVLETVELGFIDLSIDTDEDNKLIAVIKNKKGQLLLDGKASLDDKKMYSINMRITPEKNASDNIRQSITMFAKRQTDGSYLVKRKGNLSELPL</sequence>
<evidence type="ECO:0008006" key="9">
    <source>
        <dbReference type="Google" id="ProtNLM"/>
    </source>
</evidence>
<evidence type="ECO:0000256" key="7">
    <source>
        <dbReference type="ARBA" id="ARBA00023136"/>
    </source>
</evidence>
<dbReference type="GO" id="GO:0005886">
    <property type="term" value="C:plasma membrane"/>
    <property type="evidence" value="ECO:0007669"/>
    <property type="project" value="UniProtKB-SubCell"/>
</dbReference>
<keyword evidence="6" id="KW-0653">Protein transport</keyword>
<dbReference type="AlphaFoldDB" id="A0A3B0WZD1"/>
<accession>A0A3B0WZD1</accession>
<organism evidence="8">
    <name type="scientific">hydrothermal vent metagenome</name>
    <dbReference type="NCBI Taxonomy" id="652676"/>
    <lineage>
        <taxon>unclassified sequences</taxon>
        <taxon>metagenomes</taxon>
        <taxon>ecological metagenomes</taxon>
    </lineage>
</organism>
<evidence type="ECO:0000256" key="1">
    <source>
        <dbReference type="ARBA" id="ARBA00004533"/>
    </source>
</evidence>
<proteinExistence type="predicted"/>
<name>A0A3B0WZD1_9ZZZZ</name>
<comment type="subcellular location">
    <subcellularLocation>
        <location evidence="1">Cell inner membrane</location>
    </subcellularLocation>
</comment>
<evidence type="ECO:0000256" key="5">
    <source>
        <dbReference type="ARBA" id="ARBA00022692"/>
    </source>
</evidence>
<evidence type="ECO:0000256" key="2">
    <source>
        <dbReference type="ARBA" id="ARBA00022448"/>
    </source>
</evidence>
<dbReference type="GO" id="GO:0015628">
    <property type="term" value="P:protein secretion by the type II secretion system"/>
    <property type="evidence" value="ECO:0007669"/>
    <property type="project" value="InterPro"/>
</dbReference>
<keyword evidence="3" id="KW-1003">Cell membrane</keyword>
<reference evidence="8" key="1">
    <citation type="submission" date="2018-06" db="EMBL/GenBank/DDBJ databases">
        <authorList>
            <person name="Zhirakovskaya E."/>
        </authorList>
    </citation>
    <scope>NUCLEOTIDE SEQUENCE</scope>
</reference>
<keyword evidence="5" id="KW-0812">Transmembrane</keyword>
<evidence type="ECO:0000256" key="4">
    <source>
        <dbReference type="ARBA" id="ARBA00022519"/>
    </source>
</evidence>
<dbReference type="Pfam" id="PF01203">
    <property type="entry name" value="T2SSN"/>
    <property type="match status" value="1"/>
</dbReference>
<gene>
    <name evidence="8" type="ORF">MNBD_GAMMA08-1718</name>
</gene>
<keyword evidence="2" id="KW-0813">Transport</keyword>
<dbReference type="GO" id="GO:0015627">
    <property type="term" value="C:type II protein secretion system complex"/>
    <property type="evidence" value="ECO:0007669"/>
    <property type="project" value="InterPro"/>
</dbReference>